<dbReference type="InterPro" id="IPR036388">
    <property type="entry name" value="WH-like_DNA-bd_sf"/>
</dbReference>
<reference evidence="7 8" key="1">
    <citation type="submission" date="2020-08" db="EMBL/GenBank/DDBJ databases">
        <title>Genomic Encyclopedia of Type Strains, Phase IV (KMG-IV): sequencing the most valuable type-strain genomes for metagenomic binning, comparative biology and taxonomic classification.</title>
        <authorList>
            <person name="Goeker M."/>
        </authorList>
    </citation>
    <scope>NUCLEOTIDE SEQUENCE [LARGE SCALE GENOMIC DNA]</scope>
    <source>
        <strain evidence="7 8">DSM 27471</strain>
    </source>
</reference>
<dbReference type="EMBL" id="JACHYB010000002">
    <property type="protein sequence ID" value="MBB3188499.1"/>
    <property type="molecule type" value="Genomic_DNA"/>
</dbReference>
<keyword evidence="2" id="KW-0805">Transcription regulation</keyword>
<protein>
    <submittedName>
        <fullName evidence="7">RNA polymerase sigma-70 factor (ECF subfamily)</fullName>
    </submittedName>
</protein>
<comment type="caution">
    <text evidence="7">The sequence shown here is derived from an EMBL/GenBank/DDBJ whole genome shotgun (WGS) entry which is preliminary data.</text>
</comment>
<feature type="domain" description="RNA polymerase sigma factor 70 region 4 type 2" evidence="6">
    <location>
        <begin position="117"/>
        <end position="164"/>
    </location>
</feature>
<evidence type="ECO:0000313" key="7">
    <source>
        <dbReference type="EMBL" id="MBB3188499.1"/>
    </source>
</evidence>
<dbReference type="InterPro" id="IPR007627">
    <property type="entry name" value="RNA_pol_sigma70_r2"/>
</dbReference>
<dbReference type="InterPro" id="IPR013324">
    <property type="entry name" value="RNA_pol_sigma_r3/r4-like"/>
</dbReference>
<evidence type="ECO:0000256" key="3">
    <source>
        <dbReference type="ARBA" id="ARBA00023082"/>
    </source>
</evidence>
<evidence type="ECO:0000256" key="4">
    <source>
        <dbReference type="ARBA" id="ARBA00023163"/>
    </source>
</evidence>
<dbReference type="Gene3D" id="1.10.1740.10">
    <property type="match status" value="1"/>
</dbReference>
<dbReference type="PANTHER" id="PTHR43133">
    <property type="entry name" value="RNA POLYMERASE ECF-TYPE SIGMA FACTO"/>
    <property type="match status" value="1"/>
</dbReference>
<dbReference type="SUPFAM" id="SSF88659">
    <property type="entry name" value="Sigma3 and sigma4 domains of RNA polymerase sigma factors"/>
    <property type="match status" value="1"/>
</dbReference>
<accession>A0A7W5DTX5</accession>
<dbReference type="GO" id="GO:0006352">
    <property type="term" value="P:DNA-templated transcription initiation"/>
    <property type="evidence" value="ECO:0007669"/>
    <property type="project" value="InterPro"/>
</dbReference>
<dbReference type="Pfam" id="PF04542">
    <property type="entry name" value="Sigma70_r2"/>
    <property type="match status" value="1"/>
</dbReference>
<evidence type="ECO:0000259" key="6">
    <source>
        <dbReference type="Pfam" id="PF08281"/>
    </source>
</evidence>
<feature type="domain" description="RNA polymerase sigma-70 region 2" evidence="5">
    <location>
        <begin position="17"/>
        <end position="83"/>
    </location>
</feature>
<evidence type="ECO:0000313" key="8">
    <source>
        <dbReference type="Proteomes" id="UP000544222"/>
    </source>
</evidence>
<dbReference type="Proteomes" id="UP000544222">
    <property type="component" value="Unassembled WGS sequence"/>
</dbReference>
<proteinExistence type="inferred from homology"/>
<dbReference type="GO" id="GO:0003677">
    <property type="term" value="F:DNA binding"/>
    <property type="evidence" value="ECO:0007669"/>
    <property type="project" value="InterPro"/>
</dbReference>
<evidence type="ECO:0000256" key="1">
    <source>
        <dbReference type="ARBA" id="ARBA00010641"/>
    </source>
</evidence>
<dbReference type="Gene3D" id="1.10.10.10">
    <property type="entry name" value="Winged helix-like DNA-binding domain superfamily/Winged helix DNA-binding domain"/>
    <property type="match status" value="1"/>
</dbReference>
<keyword evidence="3" id="KW-0731">Sigma factor</keyword>
<dbReference type="InterPro" id="IPR014284">
    <property type="entry name" value="RNA_pol_sigma-70_dom"/>
</dbReference>
<dbReference type="GO" id="GO:0016987">
    <property type="term" value="F:sigma factor activity"/>
    <property type="evidence" value="ECO:0007669"/>
    <property type="project" value="UniProtKB-KW"/>
</dbReference>
<dbReference type="NCBIfam" id="TIGR02937">
    <property type="entry name" value="sigma70-ECF"/>
    <property type="match status" value="1"/>
</dbReference>
<sequence length="175" mass="20937">MEDAVFFAITPKSFRKLFDLYYEPLCRSLNYYTRDAQAIEEIVQDVFVTLWEDRDRLHIEHIKTYLFSAARYRALNYLRDRQRQATFLEAWSEEELLQKQGNDVLNYDELIPQLQIAIENLPTRCRQIFDLSRKEQLTYRQIADSLNISIKTVESQMSIALRKIRDHFASNYHCG</sequence>
<dbReference type="InterPro" id="IPR013249">
    <property type="entry name" value="RNA_pol_sigma70_r4_t2"/>
</dbReference>
<comment type="similarity">
    <text evidence="1">Belongs to the sigma-70 factor family. ECF subfamily.</text>
</comment>
<keyword evidence="8" id="KW-1185">Reference proteome</keyword>
<dbReference type="NCBIfam" id="TIGR02985">
    <property type="entry name" value="Sig70_bacteroi1"/>
    <property type="match status" value="1"/>
</dbReference>
<dbReference type="InterPro" id="IPR014327">
    <property type="entry name" value="RNA_pol_sigma70_bacteroid"/>
</dbReference>
<name>A0A7W5DTX5_9PORP</name>
<dbReference type="InterPro" id="IPR039425">
    <property type="entry name" value="RNA_pol_sigma-70-like"/>
</dbReference>
<dbReference type="Pfam" id="PF08281">
    <property type="entry name" value="Sigma70_r4_2"/>
    <property type="match status" value="1"/>
</dbReference>
<dbReference type="AlphaFoldDB" id="A0A7W5DTX5"/>
<gene>
    <name evidence="7" type="ORF">FHX64_002697</name>
</gene>
<keyword evidence="4" id="KW-0804">Transcription</keyword>
<dbReference type="SUPFAM" id="SSF88946">
    <property type="entry name" value="Sigma2 domain of RNA polymerase sigma factors"/>
    <property type="match status" value="1"/>
</dbReference>
<organism evidence="7 8">
    <name type="scientific">Microbacter margulisiae</name>
    <dbReference type="NCBI Taxonomy" id="1350067"/>
    <lineage>
        <taxon>Bacteria</taxon>
        <taxon>Pseudomonadati</taxon>
        <taxon>Bacteroidota</taxon>
        <taxon>Bacteroidia</taxon>
        <taxon>Bacteroidales</taxon>
        <taxon>Porphyromonadaceae</taxon>
        <taxon>Microbacter</taxon>
    </lineage>
</organism>
<dbReference type="PANTHER" id="PTHR43133:SF46">
    <property type="entry name" value="RNA POLYMERASE SIGMA-70 FACTOR ECF SUBFAMILY"/>
    <property type="match status" value="1"/>
</dbReference>
<dbReference type="InterPro" id="IPR013325">
    <property type="entry name" value="RNA_pol_sigma_r2"/>
</dbReference>
<evidence type="ECO:0000259" key="5">
    <source>
        <dbReference type="Pfam" id="PF04542"/>
    </source>
</evidence>
<dbReference type="CDD" id="cd06171">
    <property type="entry name" value="Sigma70_r4"/>
    <property type="match status" value="1"/>
</dbReference>
<evidence type="ECO:0000256" key="2">
    <source>
        <dbReference type="ARBA" id="ARBA00023015"/>
    </source>
</evidence>